<keyword evidence="3" id="KW-1185">Reference proteome</keyword>
<name>A0AAD3H4R0_9STRA</name>
<evidence type="ECO:0000256" key="1">
    <source>
        <dbReference type="SAM" id="MobiDB-lite"/>
    </source>
</evidence>
<feature type="region of interest" description="Disordered" evidence="1">
    <location>
        <begin position="189"/>
        <end position="213"/>
    </location>
</feature>
<dbReference type="Proteomes" id="UP001054902">
    <property type="component" value="Unassembled WGS sequence"/>
</dbReference>
<sequence>MMNNHLYHPSLIADNQVSTSRDILHQTDIALHENLRHGRTTFESCQEEDLKRLYSKVRHGKDYEIGIRKQSPKSVTSVIEEEEEVSHAKLDKSLAFFAALPTTQRTLERTNKRELQSQHKLRREEVGILREFLNTFNELNLSFRNVEHKPQNMNRPRSRSATRPPRPTRIVSFKKVHFDLNKNTYDVDSSFHSDPLPRKRTSQVPGILRKHSF</sequence>
<gene>
    <name evidence="2" type="ORF">CTEN210_06791</name>
</gene>
<reference evidence="2 3" key="1">
    <citation type="journal article" date="2021" name="Sci. Rep.">
        <title>The genome of the diatom Chaetoceros tenuissimus carries an ancient integrated fragment of an extant virus.</title>
        <authorList>
            <person name="Hongo Y."/>
            <person name="Kimura K."/>
            <person name="Takaki Y."/>
            <person name="Yoshida Y."/>
            <person name="Baba S."/>
            <person name="Kobayashi G."/>
            <person name="Nagasaki K."/>
            <person name="Hano T."/>
            <person name="Tomaru Y."/>
        </authorList>
    </citation>
    <scope>NUCLEOTIDE SEQUENCE [LARGE SCALE GENOMIC DNA]</scope>
    <source>
        <strain evidence="2 3">NIES-3715</strain>
    </source>
</reference>
<accession>A0AAD3H4R0</accession>
<evidence type="ECO:0000313" key="3">
    <source>
        <dbReference type="Proteomes" id="UP001054902"/>
    </source>
</evidence>
<comment type="caution">
    <text evidence="2">The sequence shown here is derived from an EMBL/GenBank/DDBJ whole genome shotgun (WGS) entry which is preliminary data.</text>
</comment>
<proteinExistence type="predicted"/>
<evidence type="ECO:0000313" key="2">
    <source>
        <dbReference type="EMBL" id="GFH50315.1"/>
    </source>
</evidence>
<organism evidence="2 3">
    <name type="scientific">Chaetoceros tenuissimus</name>
    <dbReference type="NCBI Taxonomy" id="426638"/>
    <lineage>
        <taxon>Eukaryota</taxon>
        <taxon>Sar</taxon>
        <taxon>Stramenopiles</taxon>
        <taxon>Ochrophyta</taxon>
        <taxon>Bacillariophyta</taxon>
        <taxon>Coscinodiscophyceae</taxon>
        <taxon>Chaetocerotophycidae</taxon>
        <taxon>Chaetocerotales</taxon>
        <taxon>Chaetocerotaceae</taxon>
        <taxon>Chaetoceros</taxon>
    </lineage>
</organism>
<dbReference type="EMBL" id="BLLK01000038">
    <property type="protein sequence ID" value="GFH50315.1"/>
    <property type="molecule type" value="Genomic_DNA"/>
</dbReference>
<protein>
    <submittedName>
        <fullName evidence="2">Uncharacterized protein</fullName>
    </submittedName>
</protein>
<dbReference type="AlphaFoldDB" id="A0AAD3H4R0"/>